<dbReference type="OrthoDB" id="9791837at2"/>
<dbReference type="InterPro" id="IPR041698">
    <property type="entry name" value="Methyltransf_25"/>
</dbReference>
<keyword evidence="3" id="KW-0489">Methyltransferase</keyword>
<feature type="domain" description="Methyltransferase" evidence="2">
    <location>
        <begin position="43"/>
        <end position="135"/>
    </location>
</feature>
<keyword evidence="1" id="KW-0175">Coiled coil</keyword>
<sequence length="304" mass="33591">MAIFDDQAKDYDRWYESPMGEFVDKVETDLAFSLLTVRPGMRVLDAGCGTGNYSIKLAKHGAEVVGIDVSQAMLDQAEANVQAENLEVDFQRMDMADLAFEDHSFDAVLSMTAIEFVEDLDALYQEFRRVVKPGGQILLGSITKSGAWGQAYAMKGGAIYSRAHFRDLAELTSLDASNLVDTAEGLFVPPTTEEASLSRDLEMELGQEDYPASFACALFEKADRVQAKMTLQAAGDQDLTQQRAYFLDRIKASGIPYDLSEAQDCVTLRGNAEEVFRLLEGIHQQAVLHGDLYAIQIDLKNDVD</sequence>
<dbReference type="GO" id="GO:0008168">
    <property type="term" value="F:methyltransferase activity"/>
    <property type="evidence" value="ECO:0007669"/>
    <property type="project" value="UniProtKB-KW"/>
</dbReference>
<organism evidence="3 4">
    <name type="scientific">Aerococcus sanguinicola</name>
    <dbReference type="NCBI Taxonomy" id="119206"/>
    <lineage>
        <taxon>Bacteria</taxon>
        <taxon>Bacillati</taxon>
        <taxon>Bacillota</taxon>
        <taxon>Bacilli</taxon>
        <taxon>Lactobacillales</taxon>
        <taxon>Aerococcaceae</taxon>
        <taxon>Aerococcus</taxon>
    </lineage>
</organism>
<accession>A0A5N1GLT6</accession>
<dbReference type="Gene3D" id="3.40.50.150">
    <property type="entry name" value="Vaccinia Virus protein VP39"/>
    <property type="match status" value="1"/>
</dbReference>
<evidence type="ECO:0000313" key="3">
    <source>
        <dbReference type="EMBL" id="KAA9301209.1"/>
    </source>
</evidence>
<evidence type="ECO:0000259" key="2">
    <source>
        <dbReference type="Pfam" id="PF13649"/>
    </source>
</evidence>
<dbReference type="PANTHER" id="PTHR43591">
    <property type="entry name" value="METHYLTRANSFERASE"/>
    <property type="match status" value="1"/>
</dbReference>
<dbReference type="Proteomes" id="UP000327148">
    <property type="component" value="Unassembled WGS sequence"/>
</dbReference>
<reference evidence="3 4" key="1">
    <citation type="submission" date="2019-09" db="EMBL/GenBank/DDBJ databases">
        <title>Draft genome sequence assemblies of isolates from the urinary tract.</title>
        <authorList>
            <person name="Mores C.R."/>
            <person name="Putonti C."/>
            <person name="Wolfe A.J."/>
        </authorList>
    </citation>
    <scope>NUCLEOTIDE SEQUENCE [LARGE SCALE GENOMIC DNA]</scope>
    <source>
        <strain evidence="3 4">UMB623</strain>
    </source>
</reference>
<protein>
    <submittedName>
        <fullName evidence="3">Class I SAM-dependent methyltransferase</fullName>
    </submittedName>
</protein>
<dbReference type="AlphaFoldDB" id="A0A5N1GLT6"/>
<dbReference type="PANTHER" id="PTHR43591:SF24">
    <property type="entry name" value="2-METHOXY-6-POLYPRENYL-1,4-BENZOQUINOL METHYLASE, MITOCHONDRIAL"/>
    <property type="match status" value="1"/>
</dbReference>
<dbReference type="CDD" id="cd02440">
    <property type="entry name" value="AdoMet_MTases"/>
    <property type="match status" value="1"/>
</dbReference>
<comment type="caution">
    <text evidence="3">The sequence shown here is derived from an EMBL/GenBank/DDBJ whole genome shotgun (WGS) entry which is preliminary data.</text>
</comment>
<dbReference type="EMBL" id="VYWO01000002">
    <property type="protein sequence ID" value="KAA9301209.1"/>
    <property type="molecule type" value="Genomic_DNA"/>
</dbReference>
<dbReference type="STRING" id="119206.AWM72_03855"/>
<name>A0A5N1GLT6_9LACT</name>
<evidence type="ECO:0000313" key="4">
    <source>
        <dbReference type="Proteomes" id="UP000327148"/>
    </source>
</evidence>
<dbReference type="Pfam" id="PF13649">
    <property type="entry name" value="Methyltransf_25"/>
    <property type="match status" value="1"/>
</dbReference>
<dbReference type="RefSeq" id="WP_070430204.1">
    <property type="nucleotide sequence ID" value="NZ_VYWO01000002.1"/>
</dbReference>
<feature type="coiled-coil region" evidence="1">
    <location>
        <begin position="67"/>
        <end position="94"/>
    </location>
</feature>
<gene>
    <name evidence="3" type="ORF">F6I03_04895</name>
</gene>
<dbReference type="SUPFAM" id="SSF53335">
    <property type="entry name" value="S-adenosyl-L-methionine-dependent methyltransferases"/>
    <property type="match status" value="1"/>
</dbReference>
<keyword evidence="3" id="KW-0808">Transferase</keyword>
<evidence type="ECO:0000256" key="1">
    <source>
        <dbReference type="SAM" id="Coils"/>
    </source>
</evidence>
<proteinExistence type="predicted"/>
<dbReference type="InterPro" id="IPR029063">
    <property type="entry name" value="SAM-dependent_MTases_sf"/>
</dbReference>
<dbReference type="GO" id="GO:0032259">
    <property type="term" value="P:methylation"/>
    <property type="evidence" value="ECO:0007669"/>
    <property type="project" value="UniProtKB-KW"/>
</dbReference>